<dbReference type="OrthoDB" id="10474482at2759"/>
<feature type="compositionally biased region" description="Polar residues" evidence="1">
    <location>
        <begin position="707"/>
        <end position="718"/>
    </location>
</feature>
<feature type="region of interest" description="Disordered" evidence="1">
    <location>
        <begin position="760"/>
        <end position="791"/>
    </location>
</feature>
<feature type="region of interest" description="Disordered" evidence="1">
    <location>
        <begin position="280"/>
        <end position="308"/>
    </location>
</feature>
<feature type="region of interest" description="Disordered" evidence="1">
    <location>
        <begin position="1005"/>
        <end position="1045"/>
    </location>
</feature>
<feature type="compositionally biased region" description="Basic and acidic residues" evidence="1">
    <location>
        <begin position="1018"/>
        <end position="1027"/>
    </location>
</feature>
<evidence type="ECO:0000313" key="2">
    <source>
        <dbReference type="EMBL" id="CAE7473516.1"/>
    </source>
</evidence>
<feature type="region of interest" description="Disordered" evidence="1">
    <location>
        <begin position="218"/>
        <end position="241"/>
    </location>
</feature>
<feature type="compositionally biased region" description="Basic and acidic residues" evidence="1">
    <location>
        <begin position="1066"/>
        <end position="1075"/>
    </location>
</feature>
<feature type="region of interest" description="Disordered" evidence="1">
    <location>
        <begin position="707"/>
        <end position="738"/>
    </location>
</feature>
<dbReference type="AlphaFoldDB" id="A0A812S9Q0"/>
<feature type="compositionally biased region" description="Polar residues" evidence="1">
    <location>
        <begin position="760"/>
        <end position="775"/>
    </location>
</feature>
<evidence type="ECO:0000256" key="1">
    <source>
        <dbReference type="SAM" id="MobiDB-lite"/>
    </source>
</evidence>
<evidence type="ECO:0000313" key="3">
    <source>
        <dbReference type="Proteomes" id="UP000601435"/>
    </source>
</evidence>
<protein>
    <submittedName>
        <fullName evidence="2">Uncharacterized protein</fullName>
    </submittedName>
</protein>
<gene>
    <name evidence="2" type="ORF">SNEC2469_LOCUS13371</name>
</gene>
<keyword evidence="3" id="KW-1185">Reference proteome</keyword>
<feature type="region of interest" description="Disordered" evidence="1">
    <location>
        <begin position="582"/>
        <end position="611"/>
    </location>
</feature>
<proteinExistence type="predicted"/>
<accession>A0A812S9Q0</accession>
<feature type="non-terminal residue" evidence="2">
    <location>
        <position position="1"/>
    </location>
</feature>
<comment type="caution">
    <text evidence="2">The sequence shown here is derived from an EMBL/GenBank/DDBJ whole genome shotgun (WGS) entry which is preliminary data.</text>
</comment>
<feature type="region of interest" description="Disordered" evidence="1">
    <location>
        <begin position="923"/>
        <end position="974"/>
    </location>
</feature>
<sequence length="1187" mass="123950">MHELAGQSEFLSSDELHGESQLCLNPERLDQSKKALDWSIVDEFEADWTQEQVAGEVGECDGAPDPMTPLRRTPLVLPASSEKFAEPAAKAPLCCGVEACEGLRLALSSPTMPAKPETEMIKTSLAFTEGDLEQLEPSHGGGGAELQCQTHLEFCMSLEDDSPVAHQEPCEEKTLDCDRASFLGSIQELELCEEASATNSDCTRVAHRTLRNVAVDLEHGDLEMHSPDGGAAPRDSSMPSKQAVDCVPHAEVHVLEEGPVEACDSVLTESGDKQQELQLTLGDSAEAPTSVRDGRSTSGTDVRDIGPGDGCLQFSQVDGNSAAEMDCPGGVQGEDPEAAMSLTDALEEARTPVLATADVDVASALEDEQAPGESIAFAELAGAEPRNSDPDVDIPAMPASVPSDCKVTDTPQCMASSSEWEEAVQELSEGIAEFASKPAVVDSPSITNAEDASTSTGLRQQDESDFGVILQDRLSAACVEPFEERLSGRDGVCMQSLVLCQDKLAPVSDCREVPHRTVGNMAADIEHGFDGGAAPRDSSMPSKQAVDCVPHAEVHVLEEGPVEACGSALTASGDKQQELQLTLGDSAEAPTSVRDGRSTSGTDVRDIGPGDGCLQFSQVDGNSAEEMDCPGGVQGEDPEAAMSLTDALEEARTPALATADVDVASALEDEPTCSKLAVAGPGSSDIPLPTLPASVPSDTNVIESEFSTRQLQDASEVSASFHEATNELPTGTDRAASGLDSRSFANATSALPDQQMLTVSSAGASNVPASSNAADSRTKQPEPALRHSPSTSCLSLKTSVARKDCRSSEAAAFNIEVSLSLPPSLPLKTHSKFDRCAVQGFMCRRSSKTDLPGAEAEETLRVPAGPGVEAAARKSHQSAPFETYSRFPSFAAAPQGADNDKQRSGEGFELFLEVFNVMLGTSRAPAKSHSEQEGPKPKVPDKKAAAMERADTIPARSLDASEPNQELSEGMAENASAICRDSPSVANVTDASTGDLLQCGPALEQSAAHPNSENVAADSEHTDDGAVGKDSSMDSEPAEAELCVLHAEPHALGECPVQACDSASESGKKQQELHGRSASQADACDIGLDDCCTQLGELDDVFGNSAEEIGSPGPQREDRELATPSTDALGEESRTSVLSLAADGASALEDEQLPDESVVCSELAGADPSSSDLDLGIAIAAPNVPES</sequence>
<feature type="compositionally biased region" description="Basic and acidic residues" evidence="1">
    <location>
        <begin position="928"/>
        <end position="951"/>
    </location>
</feature>
<dbReference type="Proteomes" id="UP000601435">
    <property type="component" value="Unassembled WGS sequence"/>
</dbReference>
<name>A0A812S9Q0_9DINO</name>
<reference evidence="2" key="1">
    <citation type="submission" date="2021-02" db="EMBL/GenBank/DDBJ databases">
        <authorList>
            <person name="Dougan E. K."/>
            <person name="Rhodes N."/>
            <person name="Thang M."/>
            <person name="Chan C."/>
        </authorList>
    </citation>
    <scope>NUCLEOTIDE SEQUENCE</scope>
</reference>
<feature type="region of interest" description="Disordered" evidence="1">
    <location>
        <begin position="1103"/>
        <end position="1137"/>
    </location>
</feature>
<feature type="region of interest" description="Disordered" evidence="1">
    <location>
        <begin position="1059"/>
        <end position="1080"/>
    </location>
</feature>
<dbReference type="EMBL" id="CAJNJA010021303">
    <property type="protein sequence ID" value="CAE7473516.1"/>
    <property type="molecule type" value="Genomic_DNA"/>
</dbReference>
<organism evidence="2 3">
    <name type="scientific">Symbiodinium necroappetens</name>
    <dbReference type="NCBI Taxonomy" id="1628268"/>
    <lineage>
        <taxon>Eukaryota</taxon>
        <taxon>Sar</taxon>
        <taxon>Alveolata</taxon>
        <taxon>Dinophyceae</taxon>
        <taxon>Suessiales</taxon>
        <taxon>Symbiodiniaceae</taxon>
        <taxon>Symbiodinium</taxon>
    </lineage>
</organism>